<dbReference type="EMBL" id="BARS01056967">
    <property type="protein sequence ID" value="GAG47425.1"/>
    <property type="molecule type" value="Genomic_DNA"/>
</dbReference>
<accession>X0XVM6</accession>
<gene>
    <name evidence="2" type="ORF">S01H1_83710</name>
</gene>
<name>X0XVM6_9ZZZZ</name>
<feature type="non-terminal residue" evidence="2">
    <location>
        <position position="1"/>
    </location>
</feature>
<reference evidence="2" key="1">
    <citation type="journal article" date="2014" name="Front. Microbiol.">
        <title>High frequency of phylogenetically diverse reductive dehalogenase-homologous genes in deep subseafloor sedimentary metagenomes.</title>
        <authorList>
            <person name="Kawai M."/>
            <person name="Futagami T."/>
            <person name="Toyoda A."/>
            <person name="Takaki Y."/>
            <person name="Nishi S."/>
            <person name="Hori S."/>
            <person name="Arai W."/>
            <person name="Tsubouchi T."/>
            <person name="Morono Y."/>
            <person name="Uchiyama I."/>
            <person name="Ito T."/>
            <person name="Fujiyama A."/>
            <person name="Inagaki F."/>
            <person name="Takami H."/>
        </authorList>
    </citation>
    <scope>NUCLEOTIDE SEQUENCE</scope>
    <source>
        <strain evidence="2">Expedition CK06-06</strain>
    </source>
</reference>
<evidence type="ECO:0000313" key="2">
    <source>
        <dbReference type="EMBL" id="GAG47425.1"/>
    </source>
</evidence>
<organism evidence="2">
    <name type="scientific">marine sediment metagenome</name>
    <dbReference type="NCBI Taxonomy" id="412755"/>
    <lineage>
        <taxon>unclassified sequences</taxon>
        <taxon>metagenomes</taxon>
        <taxon>ecological metagenomes</taxon>
    </lineage>
</organism>
<dbReference type="AlphaFoldDB" id="X0XVM6"/>
<evidence type="ECO:0000256" key="1">
    <source>
        <dbReference type="SAM" id="MobiDB-lite"/>
    </source>
</evidence>
<comment type="caution">
    <text evidence="2">The sequence shown here is derived from an EMBL/GenBank/DDBJ whole genome shotgun (WGS) entry which is preliminary data.</text>
</comment>
<feature type="region of interest" description="Disordered" evidence="1">
    <location>
        <begin position="1"/>
        <end position="79"/>
    </location>
</feature>
<protein>
    <submittedName>
        <fullName evidence="2">Uncharacterized protein</fullName>
    </submittedName>
</protein>
<feature type="compositionally biased region" description="Basic and acidic residues" evidence="1">
    <location>
        <begin position="20"/>
        <end position="70"/>
    </location>
</feature>
<sequence>QENAGEAPEEGGQATEEASEPPKETPKQREAKKKAADKAEKERVGKEKKAASKAKADKTKADKEKAEAAAKAEAPAESSLVTLVKKRGEDQGLTVPMLIAAAYALENARFEGGLEGAKDETLAKMADLLKTDAGAIQVEEWCTNWQDQSGAEA</sequence>
<proteinExistence type="predicted"/>